<dbReference type="Gene3D" id="3.40.50.620">
    <property type="entry name" value="HUPs"/>
    <property type="match status" value="1"/>
</dbReference>
<evidence type="ECO:0008006" key="3">
    <source>
        <dbReference type="Google" id="ProtNLM"/>
    </source>
</evidence>
<comment type="caution">
    <text evidence="1">The sequence shown here is derived from an EMBL/GenBank/DDBJ whole genome shotgun (WGS) entry which is preliminary data.</text>
</comment>
<proteinExistence type="predicted"/>
<reference evidence="1 2" key="1">
    <citation type="submission" date="2021-01" db="EMBL/GenBank/DDBJ databases">
        <title>Prevotella A2931 sp. nov.</title>
        <authorList>
            <person name="Buhl M."/>
            <person name="Oberhettinger P."/>
        </authorList>
    </citation>
    <scope>NUCLEOTIDE SEQUENCE [LARGE SCALE GENOMIC DNA]</scope>
    <source>
        <strain evidence="1 2">A2931</strain>
    </source>
</reference>
<dbReference type="InterPro" id="IPR049676">
    <property type="entry name" value="QatC"/>
</dbReference>
<organism evidence="1 2">
    <name type="scientific">Prevotella illustrans</name>
    <dbReference type="NCBI Taxonomy" id="2800387"/>
    <lineage>
        <taxon>Bacteria</taxon>
        <taxon>Pseudomonadati</taxon>
        <taxon>Bacteroidota</taxon>
        <taxon>Bacteroidia</taxon>
        <taxon>Bacteroidales</taxon>
        <taxon>Prevotellaceae</taxon>
        <taxon>Prevotella</taxon>
    </lineage>
</organism>
<name>A0ABS3M7M4_9BACT</name>
<protein>
    <recommendedName>
        <fullName evidence="3">ATPase</fullName>
    </recommendedName>
</protein>
<dbReference type="EMBL" id="JAERMS010000039">
    <property type="protein sequence ID" value="MBO1364130.1"/>
    <property type="molecule type" value="Genomic_DNA"/>
</dbReference>
<sequence>MKKVFVCHLNDNDTFQVAGAEQIPLHTKEKCSYTLWTNRIRHLNMIPNFFALEAVDLLYISLMVFSADRKILRRTQPDAWTRSFSIYMPVLCFEKWNANKQLLESMLHFLTGDYWQFNFRERQLNEYETFRSNLMGKSKQTLVASDFCMLSGGLDSFIGATDLLTKGTKPIFVGNYNGGKGVSVYQNKVINLLSEHFGYDVNRFFQFYASPKKGEEDTTRSRSLMFFSHAILLASGMGNPVTLYVPENGVISLNIPLTIHRSGSLSTRTTHPYFMGMLQQLLNNLELPITIINPYQFKTKGEMARDCLDRVFLENNIQWTMSCSHPDLGRYSGETEPSHCGCCLPCTIRRAAIKFAGINDVSTYRDVNYRSPENRIILKSYRLGLKYYHEHQISPLMAIQLSGRITERHQEFADLYVRGMEELANFIETL</sequence>
<keyword evidence="2" id="KW-1185">Reference proteome</keyword>
<accession>A0ABS3M7M4</accession>
<dbReference type="Proteomes" id="UP000664265">
    <property type="component" value="Unassembled WGS sequence"/>
</dbReference>
<evidence type="ECO:0000313" key="2">
    <source>
        <dbReference type="Proteomes" id="UP000664265"/>
    </source>
</evidence>
<dbReference type="NCBIfam" id="NF041925">
    <property type="entry name" value="QatC"/>
    <property type="match status" value="1"/>
</dbReference>
<gene>
    <name evidence="1" type="ORF">JHU38_10185</name>
</gene>
<dbReference type="RefSeq" id="WP_107581994.1">
    <property type="nucleotide sequence ID" value="NZ_JAERMS010000039.1"/>
</dbReference>
<evidence type="ECO:0000313" key="1">
    <source>
        <dbReference type="EMBL" id="MBO1364130.1"/>
    </source>
</evidence>
<dbReference type="InterPro" id="IPR014729">
    <property type="entry name" value="Rossmann-like_a/b/a_fold"/>
</dbReference>
<dbReference type="SUPFAM" id="SSF52402">
    <property type="entry name" value="Adenine nucleotide alpha hydrolases-like"/>
    <property type="match status" value="1"/>
</dbReference>